<sequence>MEKEGGQKGDNQTLIRPSDPAVADAAAPTLMSPSSLPASQSRASSLLADPSAPSSSSPACDFASGGSTAGPAAHAARTAELLRLIFSSASAPARAFRFVPFRSSSSSSGTTGTRGAAGAAEDRAVGGPRAKCTQESPQSVSDSGGDPRASPGKPDADAALKALQAHLRQASLASADDGSSEKSLYAAFSRVESGDRRSNTFSKDESPRLGGAPVGADTQAPVPSPSRPSLACLTPASALDSSSCASASGSRFSASSSEDTASASASVSVLRGVATSVTADASARGGVDGLPEGVASADARDLSSVSSASASLDSLTQQARMRNFSGAPQASARSRPGLSLPLGALPASAAAALVSVKPRVPPGLAVSSSQLAQAAASVSPLPASAFPAETAHRAGGREVEGAAAAVSEFERDVENPACTEKALRALLQEWPVLSPAAVAESVKRRQAEEARAAEGKKRPRSDGRRTLERDDELDGSHSLFQERVACFSRLSQELRRTLRFEKETTESEEDAEKPDGSKDDADSESAAHTEAEGAKAKRHQADRDSDERCVRAFDDALSKLLRKVSEAQRRHPWKKGRPRDEEEEGYGEKVAVRAIRRSFLSSYRPLPPAPAKPKREEAGAGGASPPSSPASSASPPYGASWSLALPAETEEAASLFALLDAAHTQTLAVQRKFASDQERPSPSVFASSSSAASSATSSPSSTFFASPSPASSFSASSSSASPPLASSARSGSTAGTPPAQAPSPAGITVKVRHINEGVSDLSLWMLGSAHAAAWRAGIRDELLREASSGEQRKEAEGGGSARGEPAAASGGAEDAQEKVRREEEHLQRLKDVYVGTVRKLQRLSPDELIEGSFIIDRVIGPEEIQRTIMFGRHGRREFLQVLERPGVVVRGWVVRCDSSRALLLVRLVAAEVYPLPEDVAAPSASTTSSSPAPTREAAARPGAGPPASASAAASASPVSASRRRLLRTECDIGSSGLYGALPLAAIGPYECKGGQASGCVGRFLPVGTAIRACLADFQSASSSPFGRSGAPGAKPSVSSRASSPRANESGADNEGRLDDATLNDAHAHVLLTLRPPLYLAAPDSPVPLQKPLGFTAAHQQDSLFMRCQYEDYFPIVALQPPTLATAKALCAESAAKEGEAGTGVLRLRQGSSGPSAFAFSWWDGGASLLRQRLPFILFSDPRVKNYGGLGHKLRLFDLLRSHFFSFALSAGVFPATCRWRKTAAEAERELQQRREETRRLEKERRALLRERRRKAAEGEGSQPSAEEDEEEPHDAEEDRYLGLGTFLTDEQSNQWAQQRLQQGVAAARKGDLGAAMECYEAALLLKPKYIDALVARGAAHANRLDYEKALEDLNAALAQEPQHPNALKYRRIVLLRMANQKKSEEEASGAKKTAGHRAASRTPSPTTTRAKMPPQGLPATPALPGGSRLGAQEVDQPHVPTAVSLAAGGGQLAAAGVAAGAQGLGATSEVQPAAGFSSTPRPTGGFSSALASGFSSVPTKGFSSALVGVGGFSSAPSGFSSAPPGGFSSAPLSAGGFSSRPPTGVPFNASVAAAAAANAAAAASAINLAAAEKERARLLALQGDKRLSLFRNVTQKELLMKQQLAHAMDLEQRVREKRLRAEQEAAQNQAAGDKKKTRPSEDRQTGSRRARHEGTSQQCVGVDEARKRRGQSIQNVHVHLCVCVDNANTVRARLPW</sequence>
<dbReference type="STRING" id="94643.A0A2A9MP66"/>
<feature type="repeat" description="TPR" evidence="1">
    <location>
        <begin position="1296"/>
        <end position="1329"/>
    </location>
</feature>
<dbReference type="Proteomes" id="UP000224006">
    <property type="component" value="Chromosome I"/>
</dbReference>
<evidence type="ECO:0000256" key="2">
    <source>
        <dbReference type="SAM" id="MobiDB-lite"/>
    </source>
</evidence>
<feature type="compositionally biased region" description="Basic and acidic residues" evidence="2">
    <location>
        <begin position="194"/>
        <end position="207"/>
    </location>
</feature>
<protein>
    <submittedName>
        <fullName evidence="3">Tetratricopeptide repeat-containing protein</fullName>
    </submittedName>
</protein>
<feature type="region of interest" description="Disordered" evidence="2">
    <location>
        <begin position="1382"/>
        <end position="1432"/>
    </location>
</feature>
<feature type="compositionally biased region" description="Low complexity" evidence="2">
    <location>
        <begin position="102"/>
        <end position="119"/>
    </location>
</feature>
<dbReference type="PROSITE" id="PS50005">
    <property type="entry name" value="TPR"/>
    <property type="match status" value="2"/>
</dbReference>
<feature type="region of interest" description="Disordered" evidence="2">
    <location>
        <begin position="1251"/>
        <end position="1276"/>
    </location>
</feature>
<dbReference type="VEuPathDB" id="ToxoDB:BESB_001550"/>
<dbReference type="OrthoDB" id="333359at2759"/>
<evidence type="ECO:0000313" key="3">
    <source>
        <dbReference type="EMBL" id="PFH37813.1"/>
    </source>
</evidence>
<feature type="compositionally biased region" description="Polar residues" evidence="2">
    <location>
        <begin position="133"/>
        <end position="142"/>
    </location>
</feature>
<evidence type="ECO:0000256" key="1">
    <source>
        <dbReference type="PROSITE-ProRule" id="PRU00339"/>
    </source>
</evidence>
<feature type="compositionally biased region" description="Basic and acidic residues" evidence="2">
    <location>
        <begin position="513"/>
        <end position="548"/>
    </location>
</feature>
<feature type="repeat" description="TPR" evidence="1">
    <location>
        <begin position="1330"/>
        <end position="1363"/>
    </location>
</feature>
<feature type="region of interest" description="Disordered" evidence="2">
    <location>
        <begin position="439"/>
        <end position="475"/>
    </location>
</feature>
<dbReference type="InterPro" id="IPR019734">
    <property type="entry name" value="TPR_rpt"/>
</dbReference>
<dbReference type="GeneID" id="40305218"/>
<reference evidence="3 4" key="1">
    <citation type="submission" date="2017-09" db="EMBL/GenBank/DDBJ databases">
        <title>Genome sequencing of Besnoitia besnoiti strain Bb-Ger1.</title>
        <authorList>
            <person name="Schares G."/>
            <person name="Venepally P."/>
            <person name="Lorenzi H.A."/>
        </authorList>
    </citation>
    <scope>NUCLEOTIDE SEQUENCE [LARGE SCALE GENOMIC DNA]</scope>
    <source>
        <strain evidence="3 4">Bb-Ger1</strain>
    </source>
</reference>
<accession>A0A2A9MP66</accession>
<feature type="compositionally biased region" description="Low complexity" evidence="2">
    <location>
        <begin position="1035"/>
        <end position="1046"/>
    </location>
</feature>
<feature type="compositionally biased region" description="Low complexity" evidence="2">
    <location>
        <begin position="623"/>
        <end position="640"/>
    </location>
</feature>
<dbReference type="SUPFAM" id="SSF48452">
    <property type="entry name" value="TPR-like"/>
    <property type="match status" value="1"/>
</dbReference>
<comment type="caution">
    <text evidence="3">The sequence shown here is derived from an EMBL/GenBank/DDBJ whole genome shotgun (WGS) entry which is preliminary data.</text>
</comment>
<dbReference type="PANTHER" id="PTHR23184">
    <property type="entry name" value="TETRATRICOPEPTIDE REPEAT PROTEIN 14"/>
    <property type="match status" value="1"/>
</dbReference>
<gene>
    <name evidence="3" type="ORF">BESB_001550</name>
</gene>
<dbReference type="SMART" id="SM00028">
    <property type="entry name" value="TPR"/>
    <property type="match status" value="2"/>
</dbReference>
<proteinExistence type="predicted"/>
<feature type="region of interest" description="Disordered" evidence="2">
    <location>
        <begin position="1618"/>
        <end position="1665"/>
    </location>
</feature>
<feature type="region of interest" description="Disordered" evidence="2">
    <location>
        <begin position="1021"/>
        <end position="1058"/>
    </location>
</feature>
<dbReference type="RefSeq" id="XP_029221822.1">
    <property type="nucleotide sequence ID" value="XM_029358910.1"/>
</dbReference>
<feature type="region of interest" description="Disordered" evidence="2">
    <location>
        <begin position="920"/>
        <end position="955"/>
    </location>
</feature>
<keyword evidence="4" id="KW-1185">Reference proteome</keyword>
<feature type="region of interest" description="Disordered" evidence="2">
    <location>
        <begin position="786"/>
        <end position="821"/>
    </location>
</feature>
<feature type="region of interest" description="Disordered" evidence="2">
    <location>
        <begin position="601"/>
        <end position="640"/>
    </location>
</feature>
<feature type="compositionally biased region" description="Basic and acidic residues" evidence="2">
    <location>
        <begin position="1632"/>
        <end position="1645"/>
    </location>
</feature>
<evidence type="ECO:0000313" key="4">
    <source>
        <dbReference type="Proteomes" id="UP000224006"/>
    </source>
</evidence>
<feature type="compositionally biased region" description="Low complexity" evidence="2">
    <location>
        <begin position="680"/>
        <end position="736"/>
    </location>
</feature>
<feature type="region of interest" description="Disordered" evidence="2">
    <location>
        <begin position="564"/>
        <end position="589"/>
    </location>
</feature>
<dbReference type="InterPro" id="IPR039190">
    <property type="entry name" value="TTC14"/>
</dbReference>
<dbReference type="InterPro" id="IPR011990">
    <property type="entry name" value="TPR-like_helical_dom_sf"/>
</dbReference>
<feature type="region of interest" description="Disordered" evidence="2">
    <location>
        <begin position="1"/>
        <end position="74"/>
    </location>
</feature>
<feature type="region of interest" description="Disordered" evidence="2">
    <location>
        <begin position="498"/>
        <end position="548"/>
    </location>
</feature>
<dbReference type="Gene3D" id="1.25.40.10">
    <property type="entry name" value="Tetratricopeptide repeat domain"/>
    <property type="match status" value="1"/>
</dbReference>
<organism evidence="3 4">
    <name type="scientific">Besnoitia besnoiti</name>
    <name type="common">Apicomplexan protozoan</name>
    <dbReference type="NCBI Taxonomy" id="94643"/>
    <lineage>
        <taxon>Eukaryota</taxon>
        <taxon>Sar</taxon>
        <taxon>Alveolata</taxon>
        <taxon>Apicomplexa</taxon>
        <taxon>Conoidasida</taxon>
        <taxon>Coccidia</taxon>
        <taxon>Eucoccidiorida</taxon>
        <taxon>Eimeriorina</taxon>
        <taxon>Sarcocystidae</taxon>
        <taxon>Besnoitia</taxon>
    </lineage>
</organism>
<feature type="compositionally biased region" description="Acidic residues" evidence="2">
    <location>
        <begin position="1265"/>
        <end position="1276"/>
    </location>
</feature>
<dbReference type="KEGG" id="bbes:BESB_001550"/>
<feature type="region of interest" description="Disordered" evidence="2">
    <location>
        <begin position="102"/>
        <end position="158"/>
    </location>
</feature>
<dbReference type="EMBL" id="NWUJ01000001">
    <property type="protein sequence ID" value="PFH37813.1"/>
    <property type="molecule type" value="Genomic_DNA"/>
</dbReference>
<feature type="compositionally biased region" description="Low complexity" evidence="2">
    <location>
        <begin position="236"/>
        <end position="260"/>
    </location>
</feature>
<keyword evidence="1" id="KW-0802">TPR repeat</keyword>
<feature type="compositionally biased region" description="Low complexity" evidence="2">
    <location>
        <begin position="19"/>
        <end position="74"/>
    </location>
</feature>
<name>A0A2A9MP66_BESBE</name>
<feature type="region of interest" description="Disordered" evidence="2">
    <location>
        <begin position="194"/>
        <end position="260"/>
    </location>
</feature>
<feature type="compositionally biased region" description="Basic and acidic residues" evidence="2">
    <location>
        <begin position="441"/>
        <end position="468"/>
    </location>
</feature>
<dbReference type="PANTHER" id="PTHR23184:SF9">
    <property type="entry name" value="TETRATRICOPEPTIDE REPEAT PROTEIN 14"/>
    <property type="match status" value="1"/>
</dbReference>
<feature type="region of interest" description="Disordered" evidence="2">
    <location>
        <begin position="672"/>
        <end position="745"/>
    </location>
</feature>